<keyword evidence="2" id="KW-0645">Protease</keyword>
<dbReference type="Proteomes" id="UP001202831">
    <property type="component" value="Unassembled WGS sequence"/>
</dbReference>
<dbReference type="GO" id="GO:0016805">
    <property type="term" value="F:dipeptidase activity"/>
    <property type="evidence" value="ECO:0007669"/>
    <property type="project" value="UniProtKB-KW"/>
</dbReference>
<reference evidence="2 3" key="1">
    <citation type="submission" date="2022-01" db="EMBL/GenBank/DDBJ databases">
        <title>Whole genome-based taxonomy of the Shewanellaceae.</title>
        <authorList>
            <person name="Martin-Rodriguez A.J."/>
        </authorList>
    </citation>
    <scope>NUCLEOTIDE SEQUENCE [LARGE SCALE GENOMIC DNA]</scope>
    <source>
        <strain evidence="2 3">DSM 21332</strain>
    </source>
</reference>
<feature type="chain" id="PRO_5045921775" evidence="1">
    <location>
        <begin position="36"/>
        <end position="726"/>
    </location>
</feature>
<sequence>MKRVSSWRAAVVTQALFSIPLSVFISLAPAEQAHASQDAVDSLAQGCYLIQSPTNGQFMKRFYQGGPVDNGLSYRFENVSQAEANRFFFKPSSRSHFMITDEDGRYLASHLPAEVSAGRYPGEFAEWQVSAGGNDADPRFSFKVTSLNYTLRHNYGFWGHYRYGGVYFYDLLNLGNWSSESGFRLVPADNCTPFPEIEVNVAGDTDALKGDSNLPVRGLADPHTHITSYEFMGGKVMHGKPFHRWGVSHALNDSKDIHGPDGSLDLIGNLYAYGDANYRYDTRGWPDFPFWPNHKQLTHSGYYHKWMERAWLGGLRLMVTHLVENEVLCTAQKTINPAAWINPNDCNTMSSIRLQIQRLREMQEYIDIQAGGPGKGFFRLVSSPDEARAVIADGKLAVVMGIEASEVFNCGIKDSCSMADIERQLMEVYDAGVRVLYPTHKFDNQLAGSRVESGFINLGQVLSTGHFFETKECDAHTRGNYFESGFPLIGNVPVLREILDGIGYNPEYDETIQHCNVHSLTDKGVYLVNRMIDMGMLIELDHMSADTATQVMDIVEARQYSGVITSHSWMNSAKDGGLHNNTVRLAQAGGFMGPYNANANRIEGSINRFLEAIAETPYLAGVGLGTDMSGLGGQAGPRDDADIDPLTYPFISEFGLVFDRQQSGNRTFDFNQDGMAHYGMLADHLEDLRRQASPQTYEAVMNSAEAYLQMWERARGPRDMAYINPL</sequence>
<dbReference type="EMBL" id="JAKIKT010000004">
    <property type="protein sequence ID" value="MCL2914463.1"/>
    <property type="molecule type" value="Genomic_DNA"/>
</dbReference>
<evidence type="ECO:0000313" key="3">
    <source>
        <dbReference type="Proteomes" id="UP001202831"/>
    </source>
</evidence>
<dbReference type="InterPro" id="IPR032466">
    <property type="entry name" value="Metal_Hydrolase"/>
</dbReference>
<feature type="signal peptide" evidence="1">
    <location>
        <begin position="1"/>
        <end position="35"/>
    </location>
</feature>
<dbReference type="Gene3D" id="3.20.20.140">
    <property type="entry name" value="Metal-dependent hydrolases"/>
    <property type="match status" value="1"/>
</dbReference>
<evidence type="ECO:0000256" key="1">
    <source>
        <dbReference type="SAM" id="SignalP"/>
    </source>
</evidence>
<comment type="caution">
    <text evidence="2">The sequence shown here is derived from an EMBL/GenBank/DDBJ whole genome shotgun (WGS) entry which is preliminary data.</text>
</comment>
<dbReference type="SUPFAM" id="SSF51556">
    <property type="entry name" value="Metallo-dependent hydrolases"/>
    <property type="match status" value="1"/>
</dbReference>
<dbReference type="EC" id="3.4.13.-" evidence="2"/>
<keyword evidence="2" id="KW-0378">Hydrolase</keyword>
<keyword evidence="3" id="KW-1185">Reference proteome</keyword>
<protein>
    <submittedName>
        <fullName evidence="2">Membrane dipeptidase</fullName>
        <ecNumber evidence="2">3.4.13.-</ecNumber>
    </submittedName>
</protein>
<evidence type="ECO:0000313" key="2">
    <source>
        <dbReference type="EMBL" id="MCL2914463.1"/>
    </source>
</evidence>
<proteinExistence type="predicted"/>
<organism evidence="2 3">
    <name type="scientific">Shewanella corallii</name>
    <dbReference type="NCBI Taxonomy" id="560080"/>
    <lineage>
        <taxon>Bacteria</taxon>
        <taxon>Pseudomonadati</taxon>
        <taxon>Pseudomonadota</taxon>
        <taxon>Gammaproteobacteria</taxon>
        <taxon>Alteromonadales</taxon>
        <taxon>Shewanellaceae</taxon>
        <taxon>Shewanella</taxon>
    </lineage>
</organism>
<keyword evidence="2" id="KW-0224">Dipeptidase</keyword>
<keyword evidence="1" id="KW-0732">Signal</keyword>
<name>A0ABT0N7P6_9GAMM</name>
<gene>
    <name evidence="2" type="ORF">L2725_11875</name>
</gene>
<accession>A0ABT0N7P6</accession>
<dbReference type="RefSeq" id="WP_249249141.1">
    <property type="nucleotide sequence ID" value="NZ_JAKIKT010000004.1"/>
</dbReference>